<organism evidence="4 5">
    <name type="scientific">Candidatus Collierbacteria bacterium GW2011_GWA2_46_26</name>
    <dbReference type="NCBI Taxonomy" id="1618381"/>
    <lineage>
        <taxon>Bacteria</taxon>
        <taxon>Candidatus Collieribacteriota</taxon>
    </lineage>
</organism>
<comment type="caution">
    <text evidence="4">The sequence shown here is derived from an EMBL/GenBank/DDBJ whole genome shotgun (WGS) entry which is preliminary data.</text>
</comment>
<evidence type="ECO:0000259" key="2">
    <source>
        <dbReference type="Pfam" id="PF00534"/>
    </source>
</evidence>
<dbReference type="AlphaFoldDB" id="A0A0G1SHZ3"/>
<evidence type="ECO:0000313" key="4">
    <source>
        <dbReference type="EMBL" id="KKU32955.1"/>
    </source>
</evidence>
<dbReference type="Pfam" id="PF13439">
    <property type="entry name" value="Glyco_transf_4"/>
    <property type="match status" value="1"/>
</dbReference>
<dbReference type="PANTHER" id="PTHR46401:SF2">
    <property type="entry name" value="GLYCOSYLTRANSFERASE WBBK-RELATED"/>
    <property type="match status" value="1"/>
</dbReference>
<dbReference type="Proteomes" id="UP000034794">
    <property type="component" value="Unassembled WGS sequence"/>
</dbReference>
<accession>A0A0G1SHZ3</accession>
<reference evidence="4 5" key="1">
    <citation type="journal article" date="2015" name="Nature">
        <title>rRNA introns, odd ribosomes, and small enigmatic genomes across a large radiation of phyla.</title>
        <authorList>
            <person name="Brown C.T."/>
            <person name="Hug L.A."/>
            <person name="Thomas B.C."/>
            <person name="Sharon I."/>
            <person name="Castelle C.J."/>
            <person name="Singh A."/>
            <person name="Wilkins M.J."/>
            <person name="Williams K.H."/>
            <person name="Banfield J.F."/>
        </authorList>
    </citation>
    <scope>NUCLEOTIDE SEQUENCE [LARGE SCALE GENOMIC DNA]</scope>
</reference>
<gene>
    <name evidence="4" type="ORF">UX47_C0007G0199</name>
</gene>
<sequence>MKSICFVHKDIGDIDRGGVCVLFKAIMAGLTSSGWRVSCITQREFSMPGINIVTLPTTKDPILYSEMVSEVVEKFKPDIVECSNWKFELLDYSKRQSRFARVVVRSDPSATTLFGIDLDNLAQLEKELCLNADMVLAVSEFAKKDIMKKYGLKDVRVIHNSIDTNTLIIPESVRIPECIARDKINVFWCGKTTLMKGFDLLKVLIAESPNDINWILNIGNSIEEVLRDDLKKENVVILNNLARQDQVNIWKNCDVFLSTSRVEGFGLALAEALALGLPALVNEDCQVYKEFQPNEAIEYVDPSNVENILRKIKELSKYKVNYDRLNAEFHREHMIDESLKVYEELLK</sequence>
<dbReference type="InterPro" id="IPR001296">
    <property type="entry name" value="Glyco_trans_1"/>
</dbReference>
<protein>
    <recommendedName>
        <fullName evidence="6">Glycosyltransferase</fullName>
    </recommendedName>
</protein>
<feature type="domain" description="Glycosyltransferase subfamily 4-like N-terminal" evidence="3">
    <location>
        <begin position="17"/>
        <end position="165"/>
    </location>
</feature>
<feature type="domain" description="Glycosyl transferase family 1" evidence="2">
    <location>
        <begin position="189"/>
        <end position="319"/>
    </location>
</feature>
<evidence type="ECO:0000256" key="1">
    <source>
        <dbReference type="ARBA" id="ARBA00022679"/>
    </source>
</evidence>
<dbReference type="CDD" id="cd03801">
    <property type="entry name" value="GT4_PimA-like"/>
    <property type="match status" value="1"/>
</dbReference>
<evidence type="ECO:0000259" key="3">
    <source>
        <dbReference type="Pfam" id="PF13439"/>
    </source>
</evidence>
<evidence type="ECO:0000313" key="5">
    <source>
        <dbReference type="Proteomes" id="UP000034794"/>
    </source>
</evidence>
<dbReference type="GO" id="GO:0016757">
    <property type="term" value="F:glycosyltransferase activity"/>
    <property type="evidence" value="ECO:0007669"/>
    <property type="project" value="InterPro"/>
</dbReference>
<dbReference type="InterPro" id="IPR028098">
    <property type="entry name" value="Glyco_trans_4-like_N"/>
</dbReference>
<dbReference type="Gene3D" id="3.40.50.2000">
    <property type="entry name" value="Glycogen Phosphorylase B"/>
    <property type="match status" value="2"/>
</dbReference>
<dbReference type="EMBL" id="LCMI01000007">
    <property type="protein sequence ID" value="KKU32955.1"/>
    <property type="molecule type" value="Genomic_DNA"/>
</dbReference>
<keyword evidence="1" id="KW-0808">Transferase</keyword>
<dbReference type="Pfam" id="PF00534">
    <property type="entry name" value="Glycos_transf_1"/>
    <property type="match status" value="1"/>
</dbReference>
<name>A0A0G1SHZ3_9BACT</name>
<proteinExistence type="predicted"/>
<evidence type="ECO:0008006" key="6">
    <source>
        <dbReference type="Google" id="ProtNLM"/>
    </source>
</evidence>
<dbReference type="PANTHER" id="PTHR46401">
    <property type="entry name" value="GLYCOSYLTRANSFERASE WBBK-RELATED"/>
    <property type="match status" value="1"/>
</dbReference>
<dbReference type="SUPFAM" id="SSF53756">
    <property type="entry name" value="UDP-Glycosyltransferase/glycogen phosphorylase"/>
    <property type="match status" value="1"/>
</dbReference>